<comment type="caution">
    <text evidence="1">The sequence shown here is derived from an EMBL/GenBank/DDBJ whole genome shotgun (WGS) entry which is preliminary data.</text>
</comment>
<dbReference type="EMBL" id="MTKT01000299">
    <property type="protein sequence ID" value="OWM91261.1"/>
    <property type="molecule type" value="Genomic_DNA"/>
</dbReference>
<gene>
    <name evidence="1" type="ORF">CDL15_Pgr000205</name>
</gene>
<proteinExistence type="predicted"/>
<name>A0A218Y353_PUNGR</name>
<dbReference type="PANTHER" id="PTHR31900:SF30">
    <property type="entry name" value="SUPERFAMILY PROTEIN, PUTATIVE-RELATED"/>
    <property type="match status" value="1"/>
</dbReference>
<dbReference type="InterPro" id="IPR050232">
    <property type="entry name" value="FBL13/AtMIF1-like"/>
</dbReference>
<organism evidence="1 2">
    <name type="scientific">Punica granatum</name>
    <name type="common">Pomegranate</name>
    <dbReference type="NCBI Taxonomy" id="22663"/>
    <lineage>
        <taxon>Eukaryota</taxon>
        <taxon>Viridiplantae</taxon>
        <taxon>Streptophyta</taxon>
        <taxon>Embryophyta</taxon>
        <taxon>Tracheophyta</taxon>
        <taxon>Spermatophyta</taxon>
        <taxon>Magnoliopsida</taxon>
        <taxon>eudicotyledons</taxon>
        <taxon>Gunneridae</taxon>
        <taxon>Pentapetalae</taxon>
        <taxon>rosids</taxon>
        <taxon>malvids</taxon>
        <taxon>Myrtales</taxon>
        <taxon>Lythraceae</taxon>
        <taxon>Punica</taxon>
    </lineage>
</organism>
<dbReference type="InterPro" id="IPR013101">
    <property type="entry name" value="LRR_PRU1-like"/>
</dbReference>
<protein>
    <submittedName>
        <fullName evidence="1">Uncharacterized protein</fullName>
    </submittedName>
</protein>
<dbReference type="Pfam" id="PF07723">
    <property type="entry name" value="LRR_2"/>
    <property type="match status" value="1"/>
</dbReference>
<evidence type="ECO:0000313" key="2">
    <source>
        <dbReference type="Proteomes" id="UP000197138"/>
    </source>
</evidence>
<sequence>MLSTMWKHLWAFVPDLSITEDKCNVQDPGLDLRSSGSPYLLDFPIFRSEALKKFRTGSSCILIFPSSDYLPNLKVLSLCEVMFVDEDSVQRLFCGPSLESSSIKRCKWRKLTSVHISAPKFQQLSIDDYADEEHYGEKFFISRCFCI</sequence>
<accession>A0A218Y353</accession>
<dbReference type="Proteomes" id="UP000197138">
    <property type="component" value="Unassembled WGS sequence"/>
</dbReference>
<reference evidence="2" key="1">
    <citation type="journal article" date="2017" name="Plant J.">
        <title>The pomegranate (Punica granatum L.) genome and the genomics of punicalagin biosynthesis.</title>
        <authorList>
            <person name="Qin G."/>
            <person name="Xu C."/>
            <person name="Ming R."/>
            <person name="Tang H."/>
            <person name="Guyot R."/>
            <person name="Kramer E.M."/>
            <person name="Hu Y."/>
            <person name="Yi X."/>
            <person name="Qi Y."/>
            <person name="Xu X."/>
            <person name="Gao Z."/>
            <person name="Pan H."/>
            <person name="Jian J."/>
            <person name="Tian Y."/>
            <person name="Yue Z."/>
            <person name="Xu Y."/>
        </authorList>
    </citation>
    <scope>NUCLEOTIDE SEQUENCE [LARGE SCALE GENOMIC DNA]</scope>
    <source>
        <strain evidence="2">cv. Dabenzi</strain>
    </source>
</reference>
<dbReference type="PANTHER" id="PTHR31900">
    <property type="entry name" value="F-BOX/RNI SUPERFAMILY PROTEIN-RELATED"/>
    <property type="match status" value="1"/>
</dbReference>
<evidence type="ECO:0000313" key="1">
    <source>
        <dbReference type="EMBL" id="OWM91261.1"/>
    </source>
</evidence>
<dbReference type="AlphaFoldDB" id="A0A218Y353"/>